<comment type="caution">
    <text evidence="2">The sequence shown here is derived from an EMBL/GenBank/DDBJ whole genome shotgun (WGS) entry which is preliminary data.</text>
</comment>
<sequence>MVAMSNYDVLVQPDDRYWYVQVPAIERSTQAKGLDDIEPMAKDLITVTNDDDNPELKVTFVLPKQAKQHVTEMFRQREIAKKANAQAAAESRLAARALRNEGLTYRQIGALLGVSYQRAFQLVNGKTKHKTTASESPQPTTESRSPRTHHATPLSTPVSA</sequence>
<organism evidence="2 3">
    <name type="scientific">Bifidobacterium longum subsp. longum</name>
    <dbReference type="NCBI Taxonomy" id="1679"/>
    <lineage>
        <taxon>Bacteria</taxon>
        <taxon>Bacillati</taxon>
        <taxon>Actinomycetota</taxon>
        <taxon>Actinomycetes</taxon>
        <taxon>Bifidobacteriales</taxon>
        <taxon>Bifidobacteriaceae</taxon>
        <taxon>Bifidobacterium</taxon>
    </lineage>
</organism>
<feature type="region of interest" description="Disordered" evidence="1">
    <location>
        <begin position="125"/>
        <end position="160"/>
    </location>
</feature>
<evidence type="ECO:0000313" key="2">
    <source>
        <dbReference type="EMBL" id="TPH36400.1"/>
    </source>
</evidence>
<protein>
    <submittedName>
        <fullName evidence="2">Uncharacterized protein</fullName>
    </submittedName>
</protein>
<reference evidence="2" key="1">
    <citation type="journal article" date="2019" name="Appl. Environ. Microbiol.">
        <title>An in vitro enrichment strategy for formulating synergistic synbiotics.</title>
        <authorList>
            <person name="Kok C.R."/>
            <person name="Quintero D.F.G."/>
            <person name="Niyirora C."/>
            <person name="Rose D."/>
            <person name="Li A."/>
            <person name="Hutkins R."/>
        </authorList>
    </citation>
    <scope>NUCLEOTIDE SEQUENCE</scope>
    <source>
        <strain evidence="2">CR15</strain>
    </source>
</reference>
<dbReference type="AlphaFoldDB" id="A0A0A6VKP3"/>
<dbReference type="Proteomes" id="UP000315512">
    <property type="component" value="Unassembled WGS sequence"/>
</dbReference>
<gene>
    <name evidence="2" type="ORF">FCO76_04325</name>
</gene>
<accession>A0A0A6VKP3</accession>
<dbReference type="EMBL" id="SZNG01000005">
    <property type="protein sequence ID" value="TPH36400.1"/>
    <property type="molecule type" value="Genomic_DNA"/>
</dbReference>
<name>A0A0A6VKP3_BIFLL</name>
<evidence type="ECO:0000313" key="3">
    <source>
        <dbReference type="Proteomes" id="UP000315512"/>
    </source>
</evidence>
<reference evidence="2" key="2">
    <citation type="submission" date="2019-04" db="EMBL/GenBank/DDBJ databases">
        <authorList>
            <person name="Kok C.R."/>
            <person name="Hutkins R."/>
        </authorList>
    </citation>
    <scope>NUCLEOTIDE SEQUENCE</scope>
    <source>
        <strain evidence="2">CR15</strain>
    </source>
</reference>
<proteinExistence type="predicted"/>
<evidence type="ECO:0000256" key="1">
    <source>
        <dbReference type="SAM" id="MobiDB-lite"/>
    </source>
</evidence>
<feature type="compositionally biased region" description="Polar residues" evidence="1">
    <location>
        <begin position="133"/>
        <end position="143"/>
    </location>
</feature>